<evidence type="ECO:0000313" key="2">
    <source>
        <dbReference type="Proteomes" id="UP000028501"/>
    </source>
</evidence>
<protein>
    <submittedName>
        <fullName evidence="1">Uncharacterized protein</fullName>
    </submittedName>
</protein>
<dbReference type="AlphaFoldDB" id="A0A075WI72"/>
<organism evidence="1 2">
    <name type="scientific">Archaeoglobus fulgidus DSM 8774</name>
    <dbReference type="NCBI Taxonomy" id="1344584"/>
    <lineage>
        <taxon>Archaea</taxon>
        <taxon>Methanobacteriati</taxon>
        <taxon>Methanobacteriota</taxon>
        <taxon>Archaeoglobi</taxon>
        <taxon>Archaeoglobales</taxon>
        <taxon>Archaeoglobaceae</taxon>
        <taxon>Archaeoglobus</taxon>
    </lineage>
</organism>
<reference evidence="1 2" key="1">
    <citation type="submission" date="2013-07" db="EMBL/GenBank/DDBJ databases">
        <title>Genome of Archaeoglobus fulgidus.</title>
        <authorList>
            <person name="Fiebig A."/>
            <person name="Birkeland N.-K."/>
        </authorList>
    </citation>
    <scope>NUCLEOTIDE SEQUENCE [LARGE SCALE GENOMIC DNA]</scope>
    <source>
        <strain evidence="1 2">DSM 8774</strain>
    </source>
</reference>
<dbReference type="EMBL" id="CP006577">
    <property type="protein sequence ID" value="AIG97268.1"/>
    <property type="molecule type" value="Genomic_DNA"/>
</dbReference>
<dbReference type="HOGENOM" id="CLU_1965425_0_0_2"/>
<sequence length="127" mass="14654">MDAARKILERLEKRGYKIIEREKVRGESGIEHTFDAVILGPQGKRIAVTILERLGFEHVIPLLAFRNDHRMPHIVFAKEIEVGVEKILKNSNIVVIHLKDLSVAYDHPELREEQVLEKVLKLLEDTT</sequence>
<dbReference type="Proteomes" id="UP000028501">
    <property type="component" value="Chromosome"/>
</dbReference>
<evidence type="ECO:0000313" key="1">
    <source>
        <dbReference type="EMBL" id="AIG97268.1"/>
    </source>
</evidence>
<accession>A0A075WI72</accession>
<name>A0A075WI72_ARCFL</name>
<gene>
    <name evidence="1" type="ORF">AFULGI_00004590</name>
</gene>
<dbReference type="KEGG" id="afg:AFULGI_00004590"/>
<proteinExistence type="predicted"/>